<proteinExistence type="predicted"/>
<gene>
    <name evidence="1" type="ORF">ASPGLDRAFT_37264</name>
</gene>
<keyword evidence="2" id="KW-1185">Reference proteome</keyword>
<dbReference type="VEuPathDB" id="FungiDB:ASPGLDRAFT_37264"/>
<organism evidence="1 2">
    <name type="scientific">Aspergillus glaucus CBS 516.65</name>
    <dbReference type="NCBI Taxonomy" id="1160497"/>
    <lineage>
        <taxon>Eukaryota</taxon>
        <taxon>Fungi</taxon>
        <taxon>Dikarya</taxon>
        <taxon>Ascomycota</taxon>
        <taxon>Pezizomycotina</taxon>
        <taxon>Eurotiomycetes</taxon>
        <taxon>Eurotiomycetidae</taxon>
        <taxon>Eurotiales</taxon>
        <taxon>Aspergillaceae</taxon>
        <taxon>Aspergillus</taxon>
        <taxon>Aspergillus subgen. Aspergillus</taxon>
    </lineage>
</organism>
<dbReference type="Proteomes" id="UP000184300">
    <property type="component" value="Unassembled WGS sequence"/>
</dbReference>
<accession>A0A1L9VF04</accession>
<dbReference type="OrthoDB" id="76567at2759"/>
<dbReference type="RefSeq" id="XP_022399229.1">
    <property type="nucleotide sequence ID" value="XM_022544799.1"/>
</dbReference>
<name>A0A1L9VF04_ASPGL</name>
<reference evidence="2" key="1">
    <citation type="journal article" date="2017" name="Genome Biol.">
        <title>Comparative genomics reveals high biological diversity and specific adaptations in the industrially and medically important fungal genus Aspergillus.</title>
        <authorList>
            <person name="de Vries R.P."/>
            <person name="Riley R."/>
            <person name="Wiebenga A."/>
            <person name="Aguilar-Osorio G."/>
            <person name="Amillis S."/>
            <person name="Uchima C.A."/>
            <person name="Anderluh G."/>
            <person name="Asadollahi M."/>
            <person name="Askin M."/>
            <person name="Barry K."/>
            <person name="Battaglia E."/>
            <person name="Bayram O."/>
            <person name="Benocci T."/>
            <person name="Braus-Stromeyer S.A."/>
            <person name="Caldana C."/>
            <person name="Canovas D."/>
            <person name="Cerqueira G.C."/>
            <person name="Chen F."/>
            <person name="Chen W."/>
            <person name="Choi C."/>
            <person name="Clum A."/>
            <person name="Dos Santos R.A."/>
            <person name="Damasio A.R."/>
            <person name="Diallinas G."/>
            <person name="Emri T."/>
            <person name="Fekete E."/>
            <person name="Flipphi M."/>
            <person name="Freyberg S."/>
            <person name="Gallo A."/>
            <person name="Gournas C."/>
            <person name="Habgood R."/>
            <person name="Hainaut M."/>
            <person name="Harispe M.L."/>
            <person name="Henrissat B."/>
            <person name="Hilden K.S."/>
            <person name="Hope R."/>
            <person name="Hossain A."/>
            <person name="Karabika E."/>
            <person name="Karaffa L."/>
            <person name="Karanyi Z."/>
            <person name="Krasevec N."/>
            <person name="Kuo A."/>
            <person name="Kusch H."/>
            <person name="LaButti K."/>
            <person name="Lagendijk E.L."/>
            <person name="Lapidus A."/>
            <person name="Levasseur A."/>
            <person name="Lindquist E."/>
            <person name="Lipzen A."/>
            <person name="Logrieco A.F."/>
            <person name="MacCabe A."/>
            <person name="Maekelae M.R."/>
            <person name="Malavazi I."/>
            <person name="Melin P."/>
            <person name="Meyer V."/>
            <person name="Mielnichuk N."/>
            <person name="Miskei M."/>
            <person name="Molnar A.P."/>
            <person name="Mule G."/>
            <person name="Ngan C.Y."/>
            <person name="Orejas M."/>
            <person name="Orosz E."/>
            <person name="Ouedraogo J.P."/>
            <person name="Overkamp K.M."/>
            <person name="Park H.-S."/>
            <person name="Perrone G."/>
            <person name="Piumi F."/>
            <person name="Punt P.J."/>
            <person name="Ram A.F."/>
            <person name="Ramon A."/>
            <person name="Rauscher S."/>
            <person name="Record E."/>
            <person name="Riano-Pachon D.M."/>
            <person name="Robert V."/>
            <person name="Roehrig J."/>
            <person name="Ruller R."/>
            <person name="Salamov A."/>
            <person name="Salih N.S."/>
            <person name="Samson R.A."/>
            <person name="Sandor E."/>
            <person name="Sanguinetti M."/>
            <person name="Schuetze T."/>
            <person name="Sepcic K."/>
            <person name="Shelest E."/>
            <person name="Sherlock G."/>
            <person name="Sophianopoulou V."/>
            <person name="Squina F.M."/>
            <person name="Sun H."/>
            <person name="Susca A."/>
            <person name="Todd R.B."/>
            <person name="Tsang A."/>
            <person name="Unkles S.E."/>
            <person name="van de Wiele N."/>
            <person name="van Rossen-Uffink D."/>
            <person name="Oliveira J.V."/>
            <person name="Vesth T.C."/>
            <person name="Visser J."/>
            <person name="Yu J.-H."/>
            <person name="Zhou M."/>
            <person name="Andersen M.R."/>
            <person name="Archer D.B."/>
            <person name="Baker S.E."/>
            <person name="Benoit I."/>
            <person name="Brakhage A.A."/>
            <person name="Braus G.H."/>
            <person name="Fischer R."/>
            <person name="Frisvad J.C."/>
            <person name="Goldman G.H."/>
            <person name="Houbraken J."/>
            <person name="Oakley B."/>
            <person name="Pocsi I."/>
            <person name="Scazzocchio C."/>
            <person name="Seiboth B."/>
            <person name="vanKuyk P.A."/>
            <person name="Wortman J."/>
            <person name="Dyer P.S."/>
            <person name="Grigoriev I.V."/>
        </authorList>
    </citation>
    <scope>NUCLEOTIDE SEQUENCE [LARGE SCALE GENOMIC DNA]</scope>
    <source>
        <strain evidence="2">CBS 516.65</strain>
    </source>
</reference>
<evidence type="ECO:0000313" key="1">
    <source>
        <dbReference type="EMBL" id="OJJ82531.1"/>
    </source>
</evidence>
<dbReference type="AlphaFoldDB" id="A0A1L9VF04"/>
<dbReference type="GeneID" id="34461060"/>
<protein>
    <submittedName>
        <fullName evidence="1">Uncharacterized protein</fullName>
    </submittedName>
</protein>
<sequence length="283" mass="31817">MHKNGDLLAGLPRNTLCQIFTNFRNLQAAAQHTLHNLEEQNENASQYLVILCLPPHASAILLDDSQALGDIPFRLTLEGNMDLIKVIPSPIHGCSTDNFREEIGHFIRTTGVPRSEYQWGMSTTIFCPDADVTKAKQPDQCFWPGVKPVSPGSDWLDSWPTLVIETGVCGSVDRLREDAKWWFHDIRSDTRVVLLLVVEKERRMIRVEKWQILPCEGSTTVMVSDVGEGRIAYLGQELHITPYSAVDAPLVLPFEEVMRRLPVKNETDIVLSEVVLMGCAKNL</sequence>
<dbReference type="EMBL" id="KV878902">
    <property type="protein sequence ID" value="OJJ82531.1"/>
    <property type="molecule type" value="Genomic_DNA"/>
</dbReference>
<evidence type="ECO:0000313" key="2">
    <source>
        <dbReference type="Proteomes" id="UP000184300"/>
    </source>
</evidence>